<accession>A0A0R3S342</accession>
<keyword evidence="1" id="KW-1185">Reference proteome</keyword>
<proteinExistence type="predicted"/>
<dbReference type="WBParaSite" id="EEL_0000916401-mRNA-1">
    <property type="protein sequence ID" value="EEL_0000916401-mRNA-1"/>
    <property type="gene ID" value="EEL_0000916401"/>
</dbReference>
<evidence type="ECO:0000313" key="1">
    <source>
        <dbReference type="Proteomes" id="UP000050640"/>
    </source>
</evidence>
<protein>
    <submittedName>
        <fullName evidence="2">Uncharacterized protein</fullName>
    </submittedName>
</protein>
<reference evidence="2" key="1">
    <citation type="submission" date="2017-02" db="UniProtKB">
        <authorList>
            <consortium name="WormBaseParasite"/>
        </authorList>
    </citation>
    <scope>IDENTIFICATION</scope>
</reference>
<organism evidence="1 2">
    <name type="scientific">Elaeophora elaphi</name>
    <dbReference type="NCBI Taxonomy" id="1147741"/>
    <lineage>
        <taxon>Eukaryota</taxon>
        <taxon>Metazoa</taxon>
        <taxon>Ecdysozoa</taxon>
        <taxon>Nematoda</taxon>
        <taxon>Chromadorea</taxon>
        <taxon>Rhabditida</taxon>
        <taxon>Spirurina</taxon>
        <taxon>Spiruromorpha</taxon>
        <taxon>Filarioidea</taxon>
        <taxon>Onchocercidae</taxon>
        <taxon>Elaeophora</taxon>
    </lineage>
</organism>
<dbReference type="AlphaFoldDB" id="A0A0R3S342"/>
<name>A0A0R3S342_9BILA</name>
<dbReference type="Proteomes" id="UP000050640">
    <property type="component" value="Unplaced"/>
</dbReference>
<sequence>MLAEMREREVAVVEEKEGARNSVQYPPQIFSNSVVKQYFTVMAKENGNSEKNRSINTMDIMEKLPKKEMDERLIMIKEDSNALGSNVYGSRNEPRRDEKELDSEECITTVIRRMSRTNKWSTEDEVILRP</sequence>
<evidence type="ECO:0000313" key="2">
    <source>
        <dbReference type="WBParaSite" id="EEL_0000916401-mRNA-1"/>
    </source>
</evidence>